<feature type="transmembrane region" description="Helical" evidence="2">
    <location>
        <begin position="82"/>
        <end position="100"/>
    </location>
</feature>
<protein>
    <submittedName>
        <fullName evidence="4">Cell division topological determinant MinJ</fullName>
    </submittedName>
</protein>
<evidence type="ECO:0000256" key="2">
    <source>
        <dbReference type="SAM" id="Phobius"/>
    </source>
</evidence>
<keyword evidence="4" id="KW-0132">Cell division</keyword>
<dbReference type="Pfam" id="PF17820">
    <property type="entry name" value="PDZ_6"/>
    <property type="match status" value="1"/>
</dbReference>
<feature type="transmembrane region" description="Helical" evidence="2">
    <location>
        <begin position="257"/>
        <end position="273"/>
    </location>
</feature>
<feature type="transmembrane region" description="Helical" evidence="2">
    <location>
        <begin position="184"/>
        <end position="205"/>
    </location>
</feature>
<proteinExistence type="predicted"/>
<dbReference type="InterPro" id="IPR036034">
    <property type="entry name" value="PDZ_sf"/>
</dbReference>
<feature type="transmembrane region" description="Helical" evidence="2">
    <location>
        <begin position="144"/>
        <end position="163"/>
    </location>
</feature>
<dbReference type="Proteomes" id="UP000654993">
    <property type="component" value="Unassembled WGS sequence"/>
</dbReference>
<dbReference type="AlphaFoldDB" id="A0A916VGM0"/>
<feature type="compositionally biased region" description="Basic and acidic residues" evidence="1">
    <location>
        <begin position="439"/>
        <end position="472"/>
    </location>
</feature>
<comment type="caution">
    <text evidence="4">The sequence shown here is derived from an EMBL/GenBank/DDBJ whole genome shotgun (WGS) entry which is preliminary data.</text>
</comment>
<evidence type="ECO:0000256" key="1">
    <source>
        <dbReference type="SAM" id="MobiDB-lite"/>
    </source>
</evidence>
<feature type="domain" description="PDZ" evidence="3">
    <location>
        <begin position="313"/>
        <end position="369"/>
    </location>
</feature>
<keyword evidence="2" id="KW-0472">Membrane</keyword>
<evidence type="ECO:0000313" key="5">
    <source>
        <dbReference type="Proteomes" id="UP000654993"/>
    </source>
</evidence>
<feature type="transmembrane region" description="Helical" evidence="2">
    <location>
        <begin position="12"/>
        <end position="35"/>
    </location>
</feature>
<keyword evidence="2" id="KW-0812">Transmembrane</keyword>
<name>A0A916VGM0_9BACL</name>
<organism evidence="4 5">
    <name type="scientific">Insulibacter thermoxylanivorax</name>
    <dbReference type="NCBI Taxonomy" id="2749268"/>
    <lineage>
        <taxon>Bacteria</taxon>
        <taxon>Bacillati</taxon>
        <taxon>Bacillota</taxon>
        <taxon>Bacilli</taxon>
        <taxon>Bacillales</taxon>
        <taxon>Paenibacillaceae</taxon>
        <taxon>Insulibacter</taxon>
    </lineage>
</organism>
<keyword evidence="2" id="KW-1133">Transmembrane helix</keyword>
<dbReference type="PROSITE" id="PS50106">
    <property type="entry name" value="PDZ"/>
    <property type="match status" value="1"/>
</dbReference>
<evidence type="ECO:0000259" key="3">
    <source>
        <dbReference type="PROSITE" id="PS50106"/>
    </source>
</evidence>
<dbReference type="Gene3D" id="2.30.42.10">
    <property type="match status" value="1"/>
</dbReference>
<dbReference type="SUPFAM" id="SSF50156">
    <property type="entry name" value="PDZ domain-like"/>
    <property type="match status" value="1"/>
</dbReference>
<gene>
    <name evidence="4" type="primary">minJ</name>
    <name evidence="4" type="ORF">PRECH8_24240</name>
</gene>
<dbReference type="SMART" id="SM00228">
    <property type="entry name" value="PDZ"/>
    <property type="match status" value="1"/>
</dbReference>
<sequence>MEFVVSLLERLGQAGISLLLNPFYYLGVLIVMLQLRKQIFFERRLYSSRIHSMFNEGIKVVLWGLLGGVIGSLLMAFVGASLQPLAVIYMWVIALLLVWLRLRFLCFAYVIGLLGVINTVLNGVPGIDKGADWYPWIQPLMNLHMPSLLTLAGIMHIVEALLIRVQGAQLATPVFIEGKRGKLIGSYQFQGLWPVPLFLLVPTALDGQPLPLTPFFGGETMWASGWMFLAMPVMLGFTDMTVSLTPQRKAKRTSGQLLVYGVLVTGLALSAEWVPIMVLPAALLTILLHELLVWYVRWDEKNRSPIYVHTNRGLTVLGILPNSPAEELGIRAGECIHKVNGQAVRTKEELHQALRLNPAFSRLEIIDLEGQHRFVQRALFEGEHHQLGIILAPDDDAEFYVVPKKYERLRRFRTSLGQQTKRLRVLDEDASNVRVPDHAAQHAAARDVGVRKERVQDHHAQDHGVREDRARDNGANLPG</sequence>
<keyword evidence="4" id="KW-0131">Cell cycle</keyword>
<evidence type="ECO:0000313" key="4">
    <source>
        <dbReference type="EMBL" id="GFR39128.1"/>
    </source>
</evidence>
<feature type="transmembrane region" description="Helical" evidence="2">
    <location>
        <begin position="56"/>
        <end position="76"/>
    </location>
</feature>
<dbReference type="InterPro" id="IPR001478">
    <property type="entry name" value="PDZ"/>
</dbReference>
<dbReference type="EMBL" id="BMAQ01000035">
    <property type="protein sequence ID" value="GFR39128.1"/>
    <property type="molecule type" value="Genomic_DNA"/>
</dbReference>
<feature type="transmembrane region" description="Helical" evidence="2">
    <location>
        <begin position="225"/>
        <end position="245"/>
    </location>
</feature>
<feature type="transmembrane region" description="Helical" evidence="2">
    <location>
        <begin position="107"/>
        <end position="124"/>
    </location>
</feature>
<dbReference type="RefSeq" id="WP_200967342.1">
    <property type="nucleotide sequence ID" value="NZ_BMAQ01000035.1"/>
</dbReference>
<accession>A0A916VGM0</accession>
<feature type="region of interest" description="Disordered" evidence="1">
    <location>
        <begin position="439"/>
        <end position="479"/>
    </location>
</feature>
<keyword evidence="5" id="KW-1185">Reference proteome</keyword>
<reference evidence="4" key="1">
    <citation type="submission" date="2020-08" db="EMBL/GenBank/DDBJ databases">
        <authorList>
            <person name="Uke A."/>
            <person name="Chhe C."/>
            <person name="Baramee S."/>
            <person name="Kosugi A."/>
        </authorList>
    </citation>
    <scope>NUCLEOTIDE SEQUENCE</scope>
    <source>
        <strain evidence="4">DA-C8</strain>
    </source>
</reference>
<dbReference type="GO" id="GO:0051301">
    <property type="term" value="P:cell division"/>
    <property type="evidence" value="ECO:0007669"/>
    <property type="project" value="UniProtKB-KW"/>
</dbReference>
<dbReference type="InterPro" id="IPR041489">
    <property type="entry name" value="PDZ_6"/>
</dbReference>
<reference evidence="4" key="2">
    <citation type="journal article" date="2021" name="Data Brief">
        <title>Draft genome sequence data of the facultative, thermophilic, xylanolytic bacterium Paenibacillus sp. strain DA-C8.</title>
        <authorList>
            <person name="Chhe C."/>
            <person name="Uke A."/>
            <person name="Baramee S."/>
            <person name="Ungkulpasvich U."/>
            <person name="Tachaapaikoon C."/>
            <person name="Pason P."/>
            <person name="Waeonukul R."/>
            <person name="Ratanakhanokchai K."/>
            <person name="Kosugi A."/>
        </authorList>
    </citation>
    <scope>NUCLEOTIDE SEQUENCE</scope>
    <source>
        <strain evidence="4">DA-C8</strain>
    </source>
</reference>